<gene>
    <name evidence="1" type="ORF">HETIRDRAFT_164306</name>
</gene>
<evidence type="ECO:0000313" key="1">
    <source>
        <dbReference type="EMBL" id="ETW75567.1"/>
    </source>
</evidence>
<dbReference type="HOGENOM" id="CLU_2399951_0_0_1"/>
<sequence length="93" mass="10251">MGSCEIPHTEDTPSGELSEEFQVTFFTPPKCSILYIACWRIVAVSISSAVVGRGEQGYSDLRLVYVRWLDNLSPTASNMPLAQWLCSAKSYSG</sequence>
<name>W4JPR7_HETIT</name>
<dbReference type="InParanoid" id="W4JPR7"/>
<dbReference type="AlphaFoldDB" id="W4JPR7"/>
<accession>W4JPR7</accession>
<dbReference type="EMBL" id="KI925466">
    <property type="protein sequence ID" value="ETW75567.1"/>
    <property type="molecule type" value="Genomic_DNA"/>
</dbReference>
<dbReference type="RefSeq" id="XP_009552966.1">
    <property type="nucleotide sequence ID" value="XM_009554671.1"/>
</dbReference>
<reference evidence="1 2" key="1">
    <citation type="journal article" date="2012" name="New Phytol.">
        <title>Insight into trade-off between wood decay and parasitism from the genome of a fungal forest pathogen.</title>
        <authorList>
            <person name="Olson A."/>
            <person name="Aerts A."/>
            <person name="Asiegbu F."/>
            <person name="Belbahri L."/>
            <person name="Bouzid O."/>
            <person name="Broberg A."/>
            <person name="Canback B."/>
            <person name="Coutinho P.M."/>
            <person name="Cullen D."/>
            <person name="Dalman K."/>
            <person name="Deflorio G."/>
            <person name="van Diepen L.T."/>
            <person name="Dunand C."/>
            <person name="Duplessis S."/>
            <person name="Durling M."/>
            <person name="Gonthier P."/>
            <person name="Grimwood J."/>
            <person name="Fossdal C.G."/>
            <person name="Hansson D."/>
            <person name="Henrissat B."/>
            <person name="Hietala A."/>
            <person name="Himmelstrand K."/>
            <person name="Hoffmeister D."/>
            <person name="Hogberg N."/>
            <person name="James T.Y."/>
            <person name="Karlsson M."/>
            <person name="Kohler A."/>
            <person name="Kues U."/>
            <person name="Lee Y.H."/>
            <person name="Lin Y.C."/>
            <person name="Lind M."/>
            <person name="Lindquist E."/>
            <person name="Lombard V."/>
            <person name="Lucas S."/>
            <person name="Lunden K."/>
            <person name="Morin E."/>
            <person name="Murat C."/>
            <person name="Park J."/>
            <person name="Raffaello T."/>
            <person name="Rouze P."/>
            <person name="Salamov A."/>
            <person name="Schmutz J."/>
            <person name="Solheim H."/>
            <person name="Stahlberg J."/>
            <person name="Velez H."/>
            <person name="de Vries R.P."/>
            <person name="Wiebenga A."/>
            <person name="Woodward S."/>
            <person name="Yakovlev I."/>
            <person name="Garbelotto M."/>
            <person name="Martin F."/>
            <person name="Grigoriev I.V."/>
            <person name="Stenlid J."/>
        </authorList>
    </citation>
    <scope>NUCLEOTIDE SEQUENCE [LARGE SCALE GENOMIC DNA]</scope>
    <source>
        <strain evidence="1 2">TC 32-1</strain>
    </source>
</reference>
<dbReference type="Proteomes" id="UP000030671">
    <property type="component" value="Unassembled WGS sequence"/>
</dbReference>
<evidence type="ECO:0000313" key="2">
    <source>
        <dbReference type="Proteomes" id="UP000030671"/>
    </source>
</evidence>
<organism evidence="1 2">
    <name type="scientific">Heterobasidion irregulare (strain TC 32-1)</name>
    <dbReference type="NCBI Taxonomy" id="747525"/>
    <lineage>
        <taxon>Eukaryota</taxon>
        <taxon>Fungi</taxon>
        <taxon>Dikarya</taxon>
        <taxon>Basidiomycota</taxon>
        <taxon>Agaricomycotina</taxon>
        <taxon>Agaricomycetes</taxon>
        <taxon>Russulales</taxon>
        <taxon>Bondarzewiaceae</taxon>
        <taxon>Heterobasidion</taxon>
        <taxon>Heterobasidion annosum species complex</taxon>
    </lineage>
</organism>
<dbReference type="KEGG" id="hir:HETIRDRAFT_164306"/>
<proteinExistence type="predicted"/>
<dbReference type="GeneID" id="20667909"/>
<keyword evidence="2" id="KW-1185">Reference proteome</keyword>
<protein>
    <submittedName>
        <fullName evidence="1">Uncharacterized protein</fullName>
    </submittedName>
</protein>